<name>A0ABU7A9L4_9TELE</name>
<evidence type="ECO:0000313" key="2">
    <source>
        <dbReference type="Proteomes" id="UP001345963"/>
    </source>
</evidence>
<proteinExistence type="predicted"/>
<organism evidence="1 2">
    <name type="scientific">Ataeniobius toweri</name>
    <dbReference type="NCBI Taxonomy" id="208326"/>
    <lineage>
        <taxon>Eukaryota</taxon>
        <taxon>Metazoa</taxon>
        <taxon>Chordata</taxon>
        <taxon>Craniata</taxon>
        <taxon>Vertebrata</taxon>
        <taxon>Euteleostomi</taxon>
        <taxon>Actinopterygii</taxon>
        <taxon>Neopterygii</taxon>
        <taxon>Teleostei</taxon>
        <taxon>Neoteleostei</taxon>
        <taxon>Acanthomorphata</taxon>
        <taxon>Ovalentaria</taxon>
        <taxon>Atherinomorphae</taxon>
        <taxon>Cyprinodontiformes</taxon>
        <taxon>Goodeidae</taxon>
        <taxon>Ataeniobius</taxon>
    </lineage>
</organism>
<keyword evidence="2" id="KW-1185">Reference proteome</keyword>
<accession>A0ABU7A9L4</accession>
<gene>
    <name evidence="1" type="ORF">ATANTOWER_001982</name>
</gene>
<comment type="caution">
    <text evidence="1">The sequence shown here is derived from an EMBL/GenBank/DDBJ whole genome shotgun (WGS) entry which is preliminary data.</text>
</comment>
<sequence>MIPKHSVHLQDTVKDIVLGKCHNNQGMELQGDPDTTSFYHEHDKILLCQRSEKIAVKWEIERQGQESRLADKDLDHLLGKTYFPI</sequence>
<evidence type="ECO:0000313" key="1">
    <source>
        <dbReference type="EMBL" id="MED6234526.1"/>
    </source>
</evidence>
<protein>
    <submittedName>
        <fullName evidence="1">Uncharacterized protein</fullName>
    </submittedName>
</protein>
<reference evidence="1 2" key="1">
    <citation type="submission" date="2021-07" db="EMBL/GenBank/DDBJ databases">
        <authorList>
            <person name="Palmer J.M."/>
        </authorList>
    </citation>
    <scope>NUCLEOTIDE SEQUENCE [LARGE SCALE GENOMIC DNA]</scope>
    <source>
        <strain evidence="1 2">AT_MEX2019</strain>
        <tissue evidence="1">Muscle</tissue>
    </source>
</reference>
<dbReference type="EMBL" id="JAHUTI010009837">
    <property type="protein sequence ID" value="MED6234526.1"/>
    <property type="molecule type" value="Genomic_DNA"/>
</dbReference>
<dbReference type="Proteomes" id="UP001345963">
    <property type="component" value="Unassembled WGS sequence"/>
</dbReference>